<dbReference type="CDD" id="cd00009">
    <property type="entry name" value="AAA"/>
    <property type="match status" value="1"/>
</dbReference>
<dbReference type="InterPro" id="IPR041628">
    <property type="entry name" value="ChlI/MoxR_AAA_lid"/>
</dbReference>
<sequence>MHYTDNRDLVNREFDNPHKVLTDVVNNVEQVIIGKSKAVQLCMVAMLCDGHVLLEDVPGVGKTMLVRSLAKSLGCSFKRIQFTPDLLPSDVTGVSIYNQKINEFEFRPGPIMGNIILADEINRTSPKTQSALLEAMEEHNVTVDGTTYKLPSPFLVMATQNPIEYEGTFPLPEAQLDRFLLKLNLGYPTPEEEVDLLGRQQLAHPIELLEQVTDQETLQAMQRKVREVYVEDSIRKYIVNITTETRKHQAVYLGASPRGSLSLFKAAQALAFVLGRDYVIPDDVKHLASVTLAHRLILKSEARLGGTTVEKVLAEIMRAVPVPVTREFSPEKARERVK</sequence>
<evidence type="ECO:0000259" key="4">
    <source>
        <dbReference type="Pfam" id="PF07726"/>
    </source>
</evidence>
<dbReference type="Pfam" id="PF07726">
    <property type="entry name" value="AAA_3"/>
    <property type="match status" value="1"/>
</dbReference>
<protein>
    <submittedName>
        <fullName evidence="6">AAA family ATPase</fullName>
    </submittedName>
</protein>
<feature type="domain" description="ChlI/MoxR AAA lid" evidence="5">
    <location>
        <begin position="244"/>
        <end position="315"/>
    </location>
</feature>
<dbReference type="InterPro" id="IPR050764">
    <property type="entry name" value="CbbQ/NirQ/NorQ/GpvN"/>
</dbReference>
<dbReference type="SUPFAM" id="SSF52540">
    <property type="entry name" value="P-loop containing nucleoside triphosphate hydrolases"/>
    <property type="match status" value="1"/>
</dbReference>
<evidence type="ECO:0000256" key="2">
    <source>
        <dbReference type="ARBA" id="ARBA00022840"/>
    </source>
</evidence>
<evidence type="ECO:0000256" key="1">
    <source>
        <dbReference type="ARBA" id="ARBA00022741"/>
    </source>
</evidence>
<dbReference type="InterPro" id="IPR027417">
    <property type="entry name" value="P-loop_NTPase"/>
</dbReference>
<evidence type="ECO:0000259" key="5">
    <source>
        <dbReference type="Pfam" id="PF17863"/>
    </source>
</evidence>
<keyword evidence="2" id="KW-0067">ATP-binding</keyword>
<name>A0A223D5X6_9BACL</name>
<evidence type="ECO:0000313" key="6">
    <source>
        <dbReference type="EMBL" id="ASS76774.1"/>
    </source>
</evidence>
<dbReference type="OrthoDB" id="9808397at2"/>
<dbReference type="Gene3D" id="3.40.50.300">
    <property type="entry name" value="P-loop containing nucleotide triphosphate hydrolases"/>
    <property type="match status" value="1"/>
</dbReference>
<reference evidence="6 7" key="1">
    <citation type="journal article" date="2015" name="Int. J. Syst. Evol. Microbiol.">
        <title>Tumebacillus algifaecis sp. nov., isolated from decomposing algal scum.</title>
        <authorList>
            <person name="Wu Y.F."/>
            <person name="Zhang B."/>
            <person name="Xing P."/>
            <person name="Wu Q.L."/>
            <person name="Liu S.J."/>
        </authorList>
    </citation>
    <scope>NUCLEOTIDE SEQUENCE [LARGE SCALE GENOMIC DNA]</scope>
    <source>
        <strain evidence="6 7">THMBR28</strain>
    </source>
</reference>
<dbReference type="Proteomes" id="UP000214688">
    <property type="component" value="Chromosome"/>
</dbReference>
<dbReference type="GO" id="GO:0005524">
    <property type="term" value="F:ATP binding"/>
    <property type="evidence" value="ECO:0007669"/>
    <property type="project" value="UniProtKB-KW"/>
</dbReference>
<comment type="similarity">
    <text evidence="3">Belongs to the MoxR family.</text>
</comment>
<evidence type="ECO:0000313" key="7">
    <source>
        <dbReference type="Proteomes" id="UP000214688"/>
    </source>
</evidence>
<dbReference type="AlphaFoldDB" id="A0A223D5X6"/>
<dbReference type="GO" id="GO:0016887">
    <property type="term" value="F:ATP hydrolysis activity"/>
    <property type="evidence" value="ECO:0007669"/>
    <property type="project" value="InterPro"/>
</dbReference>
<proteinExistence type="inferred from homology"/>
<dbReference type="EMBL" id="CP022657">
    <property type="protein sequence ID" value="ASS76774.1"/>
    <property type="molecule type" value="Genomic_DNA"/>
</dbReference>
<dbReference type="PANTHER" id="PTHR42759:SF5">
    <property type="entry name" value="METHANOL DEHYDROGENASE REGULATOR"/>
    <property type="match status" value="1"/>
</dbReference>
<dbReference type="PANTHER" id="PTHR42759">
    <property type="entry name" value="MOXR FAMILY PROTEIN"/>
    <property type="match status" value="1"/>
</dbReference>
<accession>A0A223D5X6</accession>
<gene>
    <name evidence="6" type="ORF">CIG75_18730</name>
</gene>
<organism evidence="6 7">
    <name type="scientific">Tumebacillus algifaecis</name>
    <dbReference type="NCBI Taxonomy" id="1214604"/>
    <lineage>
        <taxon>Bacteria</taxon>
        <taxon>Bacillati</taxon>
        <taxon>Bacillota</taxon>
        <taxon>Bacilli</taxon>
        <taxon>Bacillales</taxon>
        <taxon>Alicyclobacillaceae</taxon>
        <taxon>Tumebacillus</taxon>
    </lineage>
</organism>
<keyword evidence="1" id="KW-0547">Nucleotide-binding</keyword>
<dbReference type="PIRSF" id="PIRSF002849">
    <property type="entry name" value="AAA_ATPase_chaperone_MoxR_prd"/>
    <property type="match status" value="1"/>
</dbReference>
<keyword evidence="7" id="KW-1185">Reference proteome</keyword>
<dbReference type="Pfam" id="PF17863">
    <property type="entry name" value="AAA_lid_2"/>
    <property type="match status" value="1"/>
</dbReference>
<dbReference type="Gene3D" id="1.10.8.80">
    <property type="entry name" value="Magnesium chelatase subunit I, C-Terminal domain"/>
    <property type="match status" value="1"/>
</dbReference>
<dbReference type="KEGG" id="tab:CIG75_18730"/>
<dbReference type="RefSeq" id="WP_094238001.1">
    <property type="nucleotide sequence ID" value="NZ_CP022657.1"/>
</dbReference>
<dbReference type="FunFam" id="3.40.50.300:FF:000640">
    <property type="entry name" value="MoxR family ATPase"/>
    <property type="match status" value="1"/>
</dbReference>
<dbReference type="InterPro" id="IPR011703">
    <property type="entry name" value="ATPase_AAA-3"/>
</dbReference>
<feature type="domain" description="ATPase AAA-3" evidence="4">
    <location>
        <begin position="51"/>
        <end position="181"/>
    </location>
</feature>
<evidence type="ECO:0000256" key="3">
    <source>
        <dbReference type="ARBA" id="ARBA00061607"/>
    </source>
</evidence>